<dbReference type="AlphaFoldDB" id="A0A0A1N483"/>
<reference evidence="1 2" key="1">
    <citation type="journal article" date="2016" name="Proc. Natl. Acad. Sci. U.S.A.">
        <title>Lipid metabolic changes in an early divergent fungus govern the establishment of a mutualistic symbiosis with endobacteria.</title>
        <authorList>
            <person name="Lastovetsky O.A."/>
            <person name="Gaspar M.L."/>
            <person name="Mondo S.J."/>
            <person name="LaButti K.M."/>
            <person name="Sandor L."/>
            <person name="Grigoriev I.V."/>
            <person name="Henry S.A."/>
            <person name="Pawlowska T.E."/>
        </authorList>
    </citation>
    <scope>NUCLEOTIDE SEQUENCE [LARGE SCALE GENOMIC DNA]</scope>
    <source>
        <strain evidence="1 2">ATCC 11559</strain>
    </source>
</reference>
<evidence type="ECO:0000313" key="2">
    <source>
        <dbReference type="Proteomes" id="UP000242381"/>
    </source>
</evidence>
<protein>
    <submittedName>
        <fullName evidence="1">Uncharacterized protein</fullName>
    </submittedName>
</protein>
<sequence>MQPVIQDPDEQIMDENKGLDWNNIERQYFELDAPSTTAVAESVYRNSTDEQVLSPDVNPGSPYNIFKSIEKSQTSDVLAISTMEGLAQTLNALTTHKEQDILQTPNVQVIHVARDPSQTPDAVTKQP</sequence>
<organism evidence="1 2">
    <name type="scientific">Rhizopus microsporus</name>
    <dbReference type="NCBI Taxonomy" id="58291"/>
    <lineage>
        <taxon>Eukaryota</taxon>
        <taxon>Fungi</taxon>
        <taxon>Fungi incertae sedis</taxon>
        <taxon>Mucoromycota</taxon>
        <taxon>Mucoromycotina</taxon>
        <taxon>Mucoromycetes</taxon>
        <taxon>Mucorales</taxon>
        <taxon>Mucorineae</taxon>
        <taxon>Rhizopodaceae</taxon>
        <taxon>Rhizopus</taxon>
    </lineage>
</organism>
<accession>A0A0A1N483</accession>
<dbReference type="Proteomes" id="UP000242381">
    <property type="component" value="Unassembled WGS sequence"/>
</dbReference>
<dbReference type="VEuPathDB" id="FungiDB:BCV72DRAFT_261846"/>
<gene>
    <name evidence="1" type="ORF">BCV71DRAFT_108287</name>
</gene>
<evidence type="ECO:0000313" key="1">
    <source>
        <dbReference type="EMBL" id="ORE19051.1"/>
    </source>
</evidence>
<name>A0A0A1N483_RHIZD</name>
<dbReference type="EMBL" id="KV921318">
    <property type="protein sequence ID" value="ORE19051.1"/>
    <property type="molecule type" value="Genomic_DNA"/>
</dbReference>
<proteinExistence type="predicted"/>